<evidence type="ECO:0000256" key="4">
    <source>
        <dbReference type="PROSITE-ProRule" id="PRU00182"/>
    </source>
</evidence>
<evidence type="ECO:0000313" key="7">
    <source>
        <dbReference type="EMBL" id="CEP26256.1"/>
    </source>
</evidence>
<dbReference type="GO" id="GO:0003677">
    <property type="term" value="F:DNA binding"/>
    <property type="evidence" value="ECO:0007669"/>
    <property type="project" value="UniProtKB-KW"/>
</dbReference>
<dbReference type="CDD" id="cd00165">
    <property type="entry name" value="S4"/>
    <property type="match status" value="1"/>
</dbReference>
<dbReference type="SUPFAM" id="SSF55174">
    <property type="entry name" value="Alpha-L RNA-binding motif"/>
    <property type="match status" value="1"/>
</dbReference>
<feature type="domain" description="RNA-binding S4" evidence="6">
    <location>
        <begin position="2"/>
        <end position="66"/>
    </location>
</feature>
<sequence length="117" mass="13353">MTRIDVWLWSVRLFKTRSMATQAVKGGHIRYNDAPVKPSQQVSPGDIITVRRPGWDRRFEVLTLLNKRVGAKVAVTAYRDLSPAKPAWLSAPVARRDPGTGRPTKKERREIEKLRGY</sequence>
<evidence type="ECO:0000256" key="2">
    <source>
        <dbReference type="ARBA" id="ARBA00022884"/>
    </source>
</evidence>
<keyword evidence="2 4" id="KW-0694">RNA-binding</keyword>
<evidence type="ECO:0000256" key="3">
    <source>
        <dbReference type="ARBA" id="ARBA00023125"/>
    </source>
</evidence>
<feature type="region of interest" description="Disordered" evidence="5">
    <location>
        <begin position="91"/>
        <end position="117"/>
    </location>
</feature>
<keyword evidence="7" id="KW-0346">Stress response</keyword>
<organism evidence="7">
    <name type="scientific">Propionibacterium freudenreichii subsp. freudenreichii</name>
    <dbReference type="NCBI Taxonomy" id="66712"/>
    <lineage>
        <taxon>Bacteria</taxon>
        <taxon>Bacillati</taxon>
        <taxon>Actinomycetota</taxon>
        <taxon>Actinomycetes</taxon>
        <taxon>Propionibacteriales</taxon>
        <taxon>Propionibacteriaceae</taxon>
        <taxon>Propionibacterium</taxon>
    </lineage>
</organism>
<proteinExistence type="inferred from homology"/>
<dbReference type="Pfam" id="PF01479">
    <property type="entry name" value="S4"/>
    <property type="match status" value="1"/>
</dbReference>
<reference evidence="7" key="1">
    <citation type="submission" date="2014-08" db="EMBL/GenBank/DDBJ databases">
        <authorList>
            <person name="Falentin Helene"/>
        </authorList>
    </citation>
    <scope>NUCLEOTIDE SEQUENCE</scope>
</reference>
<evidence type="ECO:0000256" key="5">
    <source>
        <dbReference type="SAM" id="MobiDB-lite"/>
    </source>
</evidence>
<accession>A0A068VW43</accession>
<dbReference type="AlphaFoldDB" id="A0A068VW43"/>
<dbReference type="RefSeq" id="WP_013161788.1">
    <property type="nucleotide sequence ID" value="NZ_CP010341.1"/>
</dbReference>
<keyword evidence="3" id="KW-0238">DNA-binding</keyword>
<dbReference type="KEGG" id="pfre:RM25_1855"/>
<evidence type="ECO:0000259" key="6">
    <source>
        <dbReference type="SMART" id="SM00363"/>
    </source>
</evidence>
<dbReference type="PIRSF" id="PIRSF016821">
    <property type="entry name" value="HSP15"/>
    <property type="match status" value="1"/>
</dbReference>
<dbReference type="InterPro" id="IPR036986">
    <property type="entry name" value="S4_RNA-bd_sf"/>
</dbReference>
<dbReference type="InterPro" id="IPR002942">
    <property type="entry name" value="S4_RNA-bd"/>
</dbReference>
<evidence type="ECO:0000256" key="1">
    <source>
        <dbReference type="ARBA" id="ARBA00008396"/>
    </source>
</evidence>
<dbReference type="PROSITE" id="PS50889">
    <property type="entry name" value="S4"/>
    <property type="match status" value="1"/>
</dbReference>
<gene>
    <name evidence="7" type="primary">hslR</name>
    <name evidence="7" type="ORF">PFCIRM138_06225</name>
</gene>
<dbReference type="PATRIC" id="fig|66712.6.peg.1882"/>
<dbReference type="GeneID" id="61221465"/>
<dbReference type="GO" id="GO:0003727">
    <property type="term" value="F:single-stranded RNA binding"/>
    <property type="evidence" value="ECO:0007669"/>
    <property type="project" value="InterPro"/>
</dbReference>
<protein>
    <submittedName>
        <fullName evidence="7">Ribosome-associated heat shock protein implicated in the recycling of the 50S subunit (S4 paralog)</fullName>
    </submittedName>
</protein>
<dbReference type="GO" id="GO:0043023">
    <property type="term" value="F:ribosomal large subunit binding"/>
    <property type="evidence" value="ECO:0007669"/>
    <property type="project" value="InterPro"/>
</dbReference>
<dbReference type="EMBL" id="LM676398">
    <property type="protein sequence ID" value="CEP26256.1"/>
    <property type="molecule type" value="Genomic_DNA"/>
</dbReference>
<dbReference type="Gene3D" id="3.10.290.10">
    <property type="entry name" value="RNA-binding S4 domain"/>
    <property type="match status" value="1"/>
</dbReference>
<feature type="compositionally biased region" description="Basic and acidic residues" evidence="5">
    <location>
        <begin position="107"/>
        <end position="117"/>
    </location>
</feature>
<dbReference type="SMART" id="SM00363">
    <property type="entry name" value="S4"/>
    <property type="match status" value="1"/>
</dbReference>
<dbReference type="GO" id="GO:0034605">
    <property type="term" value="P:cellular response to heat"/>
    <property type="evidence" value="ECO:0007669"/>
    <property type="project" value="InterPro"/>
</dbReference>
<name>A0A068VW43_PROFF</name>
<comment type="similarity">
    <text evidence="1">Belongs to the HSP15 family.</text>
</comment>
<dbReference type="InterPro" id="IPR025708">
    <property type="entry name" value="HSP15"/>
</dbReference>